<feature type="transmembrane region" description="Helical" evidence="1">
    <location>
        <begin position="15"/>
        <end position="36"/>
    </location>
</feature>
<reference evidence="2" key="1">
    <citation type="submission" date="2021-02" db="EMBL/GenBank/DDBJ databases">
        <title>cfr and optrA-positive Staphylococcus spp.</title>
        <authorList>
            <person name="Chen L."/>
        </authorList>
    </citation>
    <scope>NUCLEOTIDE SEQUENCE</scope>
    <source>
        <strain evidence="2">GDQ20D70P</strain>
        <plasmid evidence="2">pQ20D70P-cfr-optrA</plasmid>
    </source>
</reference>
<protein>
    <submittedName>
        <fullName evidence="2">TrbC/VirB2 family protein</fullName>
    </submittedName>
</protein>
<dbReference type="RefSeq" id="WP_129407022.1">
    <property type="nucleotide sequence ID" value="NZ_CP069390.1"/>
</dbReference>
<dbReference type="Proteomes" id="UP000640299">
    <property type="component" value="Plasmid pQ20D70P-cfr-optrA"/>
</dbReference>
<proteinExistence type="predicted"/>
<feature type="transmembrane region" description="Helical" evidence="1">
    <location>
        <begin position="48"/>
        <end position="70"/>
    </location>
</feature>
<organism evidence="2 3">
    <name type="scientific">Mammaliicoccus sciuri</name>
    <name type="common">Staphylococcus sciuri</name>
    <dbReference type="NCBI Taxonomy" id="1296"/>
    <lineage>
        <taxon>Bacteria</taxon>
        <taxon>Bacillati</taxon>
        <taxon>Bacillota</taxon>
        <taxon>Bacilli</taxon>
        <taxon>Bacillales</taxon>
        <taxon>Staphylococcaceae</taxon>
        <taxon>Mammaliicoccus</taxon>
    </lineage>
</organism>
<keyword evidence="2" id="KW-0614">Plasmid</keyword>
<dbReference type="Pfam" id="PF04956">
    <property type="entry name" value="TrbC"/>
    <property type="match status" value="1"/>
</dbReference>
<accession>A0AB37HUH8</accession>
<gene>
    <name evidence="2" type="ORF">JRU67_14895</name>
</gene>
<keyword evidence="1" id="KW-1133">Transmembrane helix</keyword>
<keyword evidence="1" id="KW-0472">Membrane</keyword>
<dbReference type="InterPro" id="IPR007039">
    <property type="entry name" value="TrbC/VirB2"/>
</dbReference>
<evidence type="ECO:0000313" key="2">
    <source>
        <dbReference type="EMBL" id="QRN92757.1"/>
    </source>
</evidence>
<evidence type="ECO:0000313" key="3">
    <source>
        <dbReference type="Proteomes" id="UP000640299"/>
    </source>
</evidence>
<keyword evidence="1" id="KW-0812">Transmembrane</keyword>
<geneLocation type="plasmid" evidence="2 3">
    <name>pQ20D70P-cfr-optrA</name>
</geneLocation>
<dbReference type="AlphaFoldDB" id="A0AB37HUH8"/>
<name>A0AB37HUH8_MAMSC</name>
<evidence type="ECO:0000256" key="1">
    <source>
        <dbReference type="SAM" id="Phobius"/>
    </source>
</evidence>
<sequence>MDKIISSIANATSMLQTAAIATAALMILISGYFFLFGGDEGPRKAKKMLIYVFIGLILILGANVLAQWGADQVAF</sequence>
<dbReference type="EMBL" id="CP069390">
    <property type="protein sequence ID" value="QRN92757.1"/>
    <property type="molecule type" value="Genomic_DNA"/>
</dbReference>